<evidence type="ECO:0000313" key="2">
    <source>
        <dbReference type="Proteomes" id="UP000266482"/>
    </source>
</evidence>
<protein>
    <recommendedName>
        <fullName evidence="3">Pilus assembly protein</fullName>
    </recommendedName>
</protein>
<organism evidence="1 2">
    <name type="scientific">Paenibacillus nanensis</name>
    <dbReference type="NCBI Taxonomy" id="393251"/>
    <lineage>
        <taxon>Bacteria</taxon>
        <taxon>Bacillati</taxon>
        <taxon>Bacillota</taxon>
        <taxon>Bacilli</taxon>
        <taxon>Bacillales</taxon>
        <taxon>Paenibacillaceae</taxon>
        <taxon>Paenibacillus</taxon>
    </lineage>
</organism>
<accession>A0A3A1USN7</accession>
<comment type="caution">
    <text evidence="1">The sequence shown here is derived from an EMBL/GenBank/DDBJ whole genome shotgun (WGS) entry which is preliminary data.</text>
</comment>
<dbReference type="AlphaFoldDB" id="A0A3A1USN7"/>
<name>A0A3A1USN7_9BACL</name>
<gene>
    <name evidence="1" type="ORF">D3P08_19155</name>
</gene>
<sequence>MVAYGILTILFASLILVPLVEMAVVYREKIVMDSAIRNASRVAKDRALEFEGIRNLDADMDEERFKDYFSEAFEDVMNLSESSSTGNAIKYESIDGKFNAFTVEFDFNEVEREEGLVSEVTIRAEAAYKFKTQLMRTVEEMNPALDYQLETERRYVLTVKN</sequence>
<reference evidence="1 2" key="1">
    <citation type="submission" date="2018-09" db="EMBL/GenBank/DDBJ databases">
        <title>Paenibacillus aracenensis nov. sp. isolated from a cave in southern Spain.</title>
        <authorList>
            <person name="Jurado V."/>
            <person name="Gutierrez-Patricio S."/>
            <person name="Gonzalez-Pimentel J.L."/>
            <person name="Miller A.Z."/>
            <person name="Laiz L."/>
            <person name="Saiz-Jimenez C."/>
        </authorList>
    </citation>
    <scope>NUCLEOTIDE SEQUENCE [LARGE SCALE GENOMIC DNA]</scope>
    <source>
        <strain evidence="1 2">DSM 22867</strain>
    </source>
</reference>
<evidence type="ECO:0008006" key="3">
    <source>
        <dbReference type="Google" id="ProtNLM"/>
    </source>
</evidence>
<evidence type="ECO:0000313" key="1">
    <source>
        <dbReference type="EMBL" id="RIX50816.1"/>
    </source>
</evidence>
<keyword evidence="2" id="KW-1185">Reference proteome</keyword>
<dbReference type="EMBL" id="QXQA01000013">
    <property type="protein sequence ID" value="RIX50816.1"/>
    <property type="molecule type" value="Genomic_DNA"/>
</dbReference>
<dbReference type="Proteomes" id="UP000266482">
    <property type="component" value="Unassembled WGS sequence"/>
</dbReference>
<proteinExistence type="predicted"/>